<dbReference type="GO" id="GO:0010207">
    <property type="term" value="P:photosystem II assembly"/>
    <property type="evidence" value="ECO:0007669"/>
    <property type="project" value="InterPro"/>
</dbReference>
<dbReference type="InterPro" id="IPR011250">
    <property type="entry name" value="OMP/PagP_B-barrel"/>
</dbReference>
<dbReference type="Gene3D" id="2.40.160.30">
    <property type="entry name" value="Photosystem II, cytochrome c-550 precursor"/>
    <property type="match status" value="1"/>
</dbReference>
<proteinExistence type="inferred from homology"/>
<keyword evidence="3" id="KW-0602">Photosynthesis</keyword>
<dbReference type="Proteomes" id="UP001268256">
    <property type="component" value="Unassembled WGS sequence"/>
</dbReference>
<reference evidence="12" key="1">
    <citation type="submission" date="2023-07" db="EMBL/GenBank/DDBJ databases">
        <authorList>
            <person name="Luz R."/>
            <person name="Cordeiro R."/>
            <person name="Fonseca A."/>
            <person name="Goncalves V."/>
        </authorList>
    </citation>
    <scope>NUCLEOTIDE SEQUENCE [LARGE SCALE GENOMIC DNA]</scope>
    <source>
        <strain evidence="12">BACA0444</strain>
    </source>
</reference>
<dbReference type="AlphaFoldDB" id="A0AAE4FPI1"/>
<evidence type="ECO:0000313" key="12">
    <source>
        <dbReference type="Proteomes" id="UP001268256"/>
    </source>
</evidence>
<comment type="function">
    <text evidence="9">One of the extrinsic, lumenal subunits of photosystem II (PSII), which stabilize and protect the oxygen-evolving complex. PSII is a light-driven water plastoquinone oxidoreductase, using light energy to abstract electrons from H(2)O, generating a proton gradient subsequently used for ATP formation. Required for dimerization of PSII and for binding of PsbQ to PSII.</text>
</comment>
<evidence type="ECO:0000256" key="9">
    <source>
        <dbReference type="ARBA" id="ARBA00046136"/>
    </source>
</evidence>
<evidence type="ECO:0000256" key="7">
    <source>
        <dbReference type="ARBA" id="ARBA00039796"/>
    </source>
</evidence>
<dbReference type="Pfam" id="PF01716">
    <property type="entry name" value="MSP"/>
    <property type="match status" value="1"/>
</dbReference>
<keyword evidence="10" id="KW-0732">Signal</keyword>
<dbReference type="InterPro" id="IPR002628">
    <property type="entry name" value="PsbO"/>
</dbReference>
<evidence type="ECO:0000256" key="2">
    <source>
        <dbReference type="ARBA" id="ARBA00009838"/>
    </source>
</evidence>
<keyword evidence="5" id="KW-0472">Membrane</keyword>
<feature type="signal peptide" evidence="10">
    <location>
        <begin position="1"/>
        <end position="26"/>
    </location>
</feature>
<dbReference type="PANTHER" id="PTHR34058">
    <property type="entry name" value="OXYGEN-EVOLVING ENHANCER PROTEIN 1-2, CHLOROPLASTIC"/>
    <property type="match status" value="1"/>
</dbReference>
<name>A0AAE4FPI1_9CYAN</name>
<evidence type="ECO:0000256" key="1">
    <source>
        <dbReference type="ARBA" id="ARBA00004526"/>
    </source>
</evidence>
<evidence type="ECO:0000256" key="5">
    <source>
        <dbReference type="ARBA" id="ARBA00023136"/>
    </source>
</evidence>
<dbReference type="RefSeq" id="WP_407682308.1">
    <property type="nucleotide sequence ID" value="NZ_JAVMIP010000002.1"/>
</dbReference>
<dbReference type="GO" id="GO:0042549">
    <property type="term" value="P:photosystem II stabilization"/>
    <property type="evidence" value="ECO:0007669"/>
    <property type="project" value="InterPro"/>
</dbReference>
<evidence type="ECO:0000256" key="10">
    <source>
        <dbReference type="SAM" id="SignalP"/>
    </source>
</evidence>
<keyword evidence="12" id="KW-1185">Reference proteome</keyword>
<dbReference type="EMBL" id="JAVMIP010000002">
    <property type="protein sequence ID" value="MDS3859893.1"/>
    <property type="molecule type" value="Genomic_DNA"/>
</dbReference>
<evidence type="ECO:0000256" key="4">
    <source>
        <dbReference type="ARBA" id="ARBA00023078"/>
    </source>
</evidence>
<gene>
    <name evidence="11" type="ORF">RIF25_03635</name>
</gene>
<evidence type="ECO:0000256" key="8">
    <source>
        <dbReference type="ARBA" id="ARBA00043037"/>
    </source>
</evidence>
<accession>A0AAE4FPI1</accession>
<evidence type="ECO:0000256" key="6">
    <source>
        <dbReference type="ARBA" id="ARBA00023276"/>
    </source>
</evidence>
<keyword evidence="6" id="KW-0604">Photosystem II</keyword>
<sequence>MRYRALILAFCLLCFGFVTWSGSALAAKQGVTYDDIVGTGLANNCPTLDDSARGAYGIDPTKSYAIKDLCLQPTNFLVKEEPKNKRQVAEFVPTKLVTRKTSSLDQVMGSLTINSDGSLTFIEEDGFDFQAITVQMPGGERVPFLFSVKNLVASTEPNITSITTSTDFKGEYSVPSYRTSNFLDPKGRGLTTGYDNAVAIPNKADSEELLKANVKRFGLSKGNISLEVSKVDGRTGEIAGTFLSEQLSDDDLGAHEAKEMKIQGVFYARIEPTA</sequence>
<organism evidence="11 12">
    <name type="scientific">Pseudocalidococcus azoricus BACA0444</name>
    <dbReference type="NCBI Taxonomy" id="2918990"/>
    <lineage>
        <taxon>Bacteria</taxon>
        <taxon>Bacillati</taxon>
        <taxon>Cyanobacteriota</taxon>
        <taxon>Cyanophyceae</taxon>
        <taxon>Acaryochloridales</taxon>
        <taxon>Thermosynechococcaceae</taxon>
        <taxon>Pseudocalidococcus</taxon>
        <taxon>Pseudocalidococcus azoricus</taxon>
    </lineage>
</organism>
<dbReference type="SUPFAM" id="SSF56925">
    <property type="entry name" value="OMPA-like"/>
    <property type="match status" value="1"/>
</dbReference>
<evidence type="ECO:0000256" key="3">
    <source>
        <dbReference type="ARBA" id="ARBA00022531"/>
    </source>
</evidence>
<dbReference type="GO" id="GO:0009654">
    <property type="term" value="C:photosystem II oxygen evolving complex"/>
    <property type="evidence" value="ECO:0007669"/>
    <property type="project" value="InterPro"/>
</dbReference>
<comment type="subcellular location">
    <subcellularLocation>
        <location evidence="1">Cellular thylakoid membrane</location>
        <topology evidence="1">Peripheral membrane protein</topology>
        <orientation evidence="1">Lumenal side</orientation>
    </subcellularLocation>
</comment>
<dbReference type="Gene3D" id="3.30.2050.10">
    <property type="entry name" value="photosynthetic oxygen evolving center domain"/>
    <property type="match status" value="1"/>
</dbReference>
<dbReference type="GO" id="GO:0031676">
    <property type="term" value="C:plasma membrane-derived thylakoid membrane"/>
    <property type="evidence" value="ECO:0007669"/>
    <property type="project" value="UniProtKB-SubCell"/>
</dbReference>
<feature type="chain" id="PRO_5042256953" description="Photosystem II extrinsic protein O" evidence="10">
    <location>
        <begin position="27"/>
        <end position="274"/>
    </location>
</feature>
<keyword evidence="4" id="KW-0793">Thylakoid</keyword>
<protein>
    <recommendedName>
        <fullName evidence="7">Photosystem II extrinsic protein O</fullName>
    </recommendedName>
    <alternativeName>
        <fullName evidence="8">Photosystem II manganese-stabilizing polypeptide</fullName>
    </alternativeName>
</protein>
<comment type="similarity">
    <text evidence="2">Belongs to the PsbO family.</text>
</comment>
<evidence type="ECO:0000313" key="11">
    <source>
        <dbReference type="EMBL" id="MDS3859893.1"/>
    </source>
</evidence>
<comment type="caution">
    <text evidence="11">The sequence shown here is derived from an EMBL/GenBank/DDBJ whole genome shotgun (WGS) entry which is preliminary data.</text>
</comment>
<dbReference type="GO" id="GO:0010242">
    <property type="term" value="F:oxygen evolving activity"/>
    <property type="evidence" value="ECO:0007669"/>
    <property type="project" value="InterPro"/>
</dbReference>